<dbReference type="Pfam" id="PF07715">
    <property type="entry name" value="Plug"/>
    <property type="match status" value="1"/>
</dbReference>
<dbReference type="InterPro" id="IPR000531">
    <property type="entry name" value="Beta-barrel_TonB"/>
</dbReference>
<dbReference type="RefSeq" id="WP_048504781.1">
    <property type="nucleotide sequence ID" value="NZ_LFND01000001.1"/>
</dbReference>
<evidence type="ECO:0000256" key="2">
    <source>
        <dbReference type="ARBA" id="ARBA00009810"/>
    </source>
</evidence>
<evidence type="ECO:0000313" key="18">
    <source>
        <dbReference type="EMBL" id="KMQ66187.1"/>
    </source>
</evidence>
<evidence type="ECO:0000259" key="16">
    <source>
        <dbReference type="Pfam" id="PF00593"/>
    </source>
</evidence>
<keyword evidence="10 15" id="KW-0798">TonB box</keyword>
<dbReference type="GO" id="GO:0038023">
    <property type="term" value="F:signaling receptor activity"/>
    <property type="evidence" value="ECO:0007669"/>
    <property type="project" value="InterPro"/>
</dbReference>
<dbReference type="SUPFAM" id="SSF56935">
    <property type="entry name" value="Porins"/>
    <property type="match status" value="1"/>
</dbReference>
<dbReference type="NCBIfam" id="TIGR01783">
    <property type="entry name" value="TonB-siderophor"/>
    <property type="match status" value="1"/>
</dbReference>
<keyword evidence="9" id="KW-0406">Ion transport</keyword>
<evidence type="ECO:0000256" key="4">
    <source>
        <dbReference type="ARBA" id="ARBA00022452"/>
    </source>
</evidence>
<gene>
    <name evidence="18" type="ORF">ACM46_01080</name>
</gene>
<protein>
    <submittedName>
        <fullName evidence="18">Ferrichrome-iron receptor</fullName>
    </submittedName>
</protein>
<dbReference type="CDD" id="cd01347">
    <property type="entry name" value="ligand_gated_channel"/>
    <property type="match status" value="1"/>
</dbReference>
<organism evidence="18 19">
    <name type="scientific">Chryseobacterium angstadtii</name>
    <dbReference type="NCBI Taxonomy" id="558151"/>
    <lineage>
        <taxon>Bacteria</taxon>
        <taxon>Pseudomonadati</taxon>
        <taxon>Bacteroidota</taxon>
        <taxon>Flavobacteriia</taxon>
        <taxon>Flavobacteriales</taxon>
        <taxon>Weeksellaceae</taxon>
        <taxon>Chryseobacterium group</taxon>
        <taxon>Chryseobacterium</taxon>
    </lineage>
</organism>
<sequence>MNKAISFSLLVLGGVLASAQQKTDTIKHKKIDDVELFGEKHKQPQGLETITRLPLKPRDQIQSISIISNKVIEQLGGLNLSDVAKNVPGVTLFSSYGGNRESMTIRGYRGVPVLKNGVAQDSDFRTASILTDMQGVESIQVIKGSAAITQGVGNGLGSAGGVINVVTKIPKFVNETNVGLRYGSWNTIRPTLDFQRVLDNNNRLAVRLNASYTSSDGFRKLTGSDRFYINPSFVIKPDDKTSIIVEMDYMKDNSVVDPGTVNLGQDTEYKVYDLPLNQYLGFNKDYSKVSSYNFSTRVNRKLTDKLSVRLQYMASSYDRMTEGVYITPLKSAGVIVTPNLRNRAWEKYGTVDENKTLQFDFIGQDIKTGSIKHTFQIGADYKDSNITTSTFTAYRNDGTVVNTVDQIDVTQNISNDLPYDIHFNNPVYNTVKTPTYGLLAQAVTEWLPFLKTNLGVRYSKLNGRPETEQEVSAWNPSFGLIVSPLKNVNIFGSYTNTTSLRSANFNLEGGGIVGPSTTAQWEAGVKSDWFNERLRANITLFSILTDNLSYNIVNPNGSVNRNLYGLAGDLKRKGVELEVLGKITNNWQVMAGWAYLDAQYQNSPAYMDGSRPMNAPKHTANAWMNYQFSEGTLKGFGAGAGVYYVGERLANEYTRIVASHNTVPGTNYFDFPSYTTVDAQLNYSYKGKADIRLFINNIFDTIGYTSYFRGGFINRTAPRNISVQLNYKF</sequence>
<dbReference type="Pfam" id="PF00593">
    <property type="entry name" value="TonB_dep_Rec_b-barrel"/>
    <property type="match status" value="1"/>
</dbReference>
<keyword evidence="4 14" id="KW-1134">Transmembrane beta strand</keyword>
<evidence type="ECO:0000256" key="14">
    <source>
        <dbReference type="PROSITE-ProRule" id="PRU01360"/>
    </source>
</evidence>
<proteinExistence type="inferred from homology"/>
<evidence type="ECO:0000256" key="8">
    <source>
        <dbReference type="ARBA" id="ARBA00023004"/>
    </source>
</evidence>
<dbReference type="EMBL" id="LFND01000001">
    <property type="protein sequence ID" value="KMQ66187.1"/>
    <property type="molecule type" value="Genomic_DNA"/>
</dbReference>
<dbReference type="PATRIC" id="fig|558151.6.peg.224"/>
<dbReference type="GO" id="GO:0015344">
    <property type="term" value="F:siderophore uptake transmembrane transporter activity"/>
    <property type="evidence" value="ECO:0007669"/>
    <property type="project" value="TreeGrafter"/>
</dbReference>
<feature type="domain" description="TonB-dependent receptor plug" evidence="17">
    <location>
        <begin position="57"/>
        <end position="155"/>
    </location>
</feature>
<evidence type="ECO:0000256" key="15">
    <source>
        <dbReference type="RuleBase" id="RU003357"/>
    </source>
</evidence>
<dbReference type="InterPro" id="IPR010105">
    <property type="entry name" value="TonB_sidphr_rcpt"/>
</dbReference>
<evidence type="ECO:0000256" key="12">
    <source>
        <dbReference type="ARBA" id="ARBA00023170"/>
    </source>
</evidence>
<dbReference type="GO" id="GO:0015891">
    <property type="term" value="P:siderophore transport"/>
    <property type="evidence" value="ECO:0007669"/>
    <property type="project" value="InterPro"/>
</dbReference>
<keyword evidence="8" id="KW-0408">Iron</keyword>
<evidence type="ECO:0000256" key="3">
    <source>
        <dbReference type="ARBA" id="ARBA00022448"/>
    </source>
</evidence>
<keyword evidence="13 14" id="KW-0998">Cell outer membrane</keyword>
<dbReference type="Proteomes" id="UP000036261">
    <property type="component" value="Unassembled WGS sequence"/>
</dbReference>
<feature type="domain" description="TonB-dependent receptor-like beta-barrel" evidence="16">
    <location>
        <begin position="238"/>
        <end position="698"/>
    </location>
</feature>
<dbReference type="PROSITE" id="PS52016">
    <property type="entry name" value="TONB_DEPENDENT_REC_3"/>
    <property type="match status" value="1"/>
</dbReference>
<accession>A0A0J7IJB1</accession>
<dbReference type="Gene3D" id="2.170.130.10">
    <property type="entry name" value="TonB-dependent receptor, plug domain"/>
    <property type="match status" value="1"/>
</dbReference>
<dbReference type="GO" id="GO:0009279">
    <property type="term" value="C:cell outer membrane"/>
    <property type="evidence" value="ECO:0007669"/>
    <property type="project" value="UniProtKB-SubCell"/>
</dbReference>
<name>A0A0J7IJB1_9FLAO</name>
<evidence type="ECO:0000256" key="10">
    <source>
        <dbReference type="ARBA" id="ARBA00023077"/>
    </source>
</evidence>
<reference evidence="18 19" key="1">
    <citation type="journal article" date="2013" name="Int. J. Syst. Evol. Microbiol.">
        <title>Chryseobacterium angstadtii sp. nov., isolated from a newt tank.</title>
        <authorList>
            <person name="Kirk K.E."/>
            <person name="Hoffman J.A."/>
            <person name="Smith K.A."/>
            <person name="Strahan B.L."/>
            <person name="Failor K.C."/>
            <person name="Krebs J.E."/>
            <person name="Gale A.N."/>
            <person name="Do T.D."/>
            <person name="Sontag T.C."/>
            <person name="Batties A.M."/>
            <person name="Mistiszyn K."/>
            <person name="Newman J.D."/>
        </authorList>
    </citation>
    <scope>NUCLEOTIDE SEQUENCE [LARGE SCALE GENOMIC DNA]</scope>
    <source>
        <strain evidence="18 19">KM</strain>
    </source>
</reference>
<keyword evidence="19" id="KW-1185">Reference proteome</keyword>
<comment type="similarity">
    <text evidence="2 14 15">Belongs to the TonB-dependent receptor family.</text>
</comment>
<dbReference type="PANTHER" id="PTHR32552:SF68">
    <property type="entry name" value="FERRICHROME OUTER MEMBRANE TRANSPORTER_PHAGE RECEPTOR"/>
    <property type="match status" value="1"/>
</dbReference>
<keyword evidence="3 14" id="KW-0813">Transport</keyword>
<dbReference type="InterPro" id="IPR036942">
    <property type="entry name" value="Beta-barrel_TonB_sf"/>
</dbReference>
<keyword evidence="7" id="KW-0732">Signal</keyword>
<dbReference type="AlphaFoldDB" id="A0A0J7IJB1"/>
<evidence type="ECO:0000256" key="7">
    <source>
        <dbReference type="ARBA" id="ARBA00022729"/>
    </source>
</evidence>
<dbReference type="STRING" id="558151.ACM46_01080"/>
<evidence type="ECO:0000313" key="19">
    <source>
        <dbReference type="Proteomes" id="UP000036261"/>
    </source>
</evidence>
<keyword evidence="5" id="KW-0410">Iron transport</keyword>
<keyword evidence="12 18" id="KW-0675">Receptor</keyword>
<dbReference type="InterPro" id="IPR039426">
    <property type="entry name" value="TonB-dep_rcpt-like"/>
</dbReference>
<dbReference type="InterPro" id="IPR012910">
    <property type="entry name" value="Plug_dom"/>
</dbReference>
<evidence type="ECO:0000256" key="5">
    <source>
        <dbReference type="ARBA" id="ARBA00022496"/>
    </source>
</evidence>
<comment type="caution">
    <text evidence="18">The sequence shown here is derived from an EMBL/GenBank/DDBJ whole genome shotgun (WGS) entry which is preliminary data.</text>
</comment>
<comment type="subcellular location">
    <subcellularLocation>
        <location evidence="1 14">Cell outer membrane</location>
        <topology evidence="1 14">Multi-pass membrane protein</topology>
    </subcellularLocation>
</comment>
<dbReference type="Gene3D" id="2.40.170.20">
    <property type="entry name" value="TonB-dependent receptor, beta-barrel domain"/>
    <property type="match status" value="1"/>
</dbReference>
<evidence type="ECO:0000256" key="11">
    <source>
        <dbReference type="ARBA" id="ARBA00023136"/>
    </source>
</evidence>
<keyword evidence="11 14" id="KW-0472">Membrane</keyword>
<dbReference type="InterPro" id="IPR037066">
    <property type="entry name" value="Plug_dom_sf"/>
</dbReference>
<evidence type="ECO:0000256" key="13">
    <source>
        <dbReference type="ARBA" id="ARBA00023237"/>
    </source>
</evidence>
<dbReference type="OrthoDB" id="9775095at2"/>
<dbReference type="PANTHER" id="PTHR32552">
    <property type="entry name" value="FERRICHROME IRON RECEPTOR-RELATED"/>
    <property type="match status" value="1"/>
</dbReference>
<evidence type="ECO:0000259" key="17">
    <source>
        <dbReference type="Pfam" id="PF07715"/>
    </source>
</evidence>
<evidence type="ECO:0000256" key="6">
    <source>
        <dbReference type="ARBA" id="ARBA00022692"/>
    </source>
</evidence>
<keyword evidence="6 14" id="KW-0812">Transmembrane</keyword>
<evidence type="ECO:0000256" key="1">
    <source>
        <dbReference type="ARBA" id="ARBA00004571"/>
    </source>
</evidence>
<evidence type="ECO:0000256" key="9">
    <source>
        <dbReference type="ARBA" id="ARBA00023065"/>
    </source>
</evidence>